<keyword evidence="11 18" id="KW-0479">Metal-binding</keyword>
<comment type="cofactor">
    <cofactor evidence="18">
        <name>Co(2+)</name>
        <dbReference type="ChEBI" id="CHEBI:48828"/>
    </cofactor>
    <cofactor evidence="18">
        <name>Zn(2+)</name>
        <dbReference type="ChEBI" id="CHEBI:29105"/>
    </cofactor>
    <text evidence="18">Binds 1 divalent metal cation per subunit. Can use either Co(2+) or Zn(2+).</text>
</comment>
<keyword evidence="15 18" id="KW-0057">Aromatic amino acid biosynthesis</keyword>
<evidence type="ECO:0000256" key="13">
    <source>
        <dbReference type="ARBA" id="ARBA00022833"/>
    </source>
</evidence>
<comment type="catalytic activity">
    <reaction evidence="1 18">
        <text>7-phospho-2-dehydro-3-deoxy-D-arabino-heptonate = 3-dehydroquinate + phosphate</text>
        <dbReference type="Rhea" id="RHEA:21968"/>
        <dbReference type="ChEBI" id="CHEBI:32364"/>
        <dbReference type="ChEBI" id="CHEBI:43474"/>
        <dbReference type="ChEBI" id="CHEBI:58394"/>
        <dbReference type="EC" id="4.2.3.4"/>
    </reaction>
</comment>
<comment type="caution">
    <text evidence="18">Lacks conserved residue(s) required for the propagation of feature annotation.</text>
</comment>
<evidence type="ECO:0000313" key="21">
    <source>
        <dbReference type="EMBL" id="PJF31382.1"/>
    </source>
</evidence>
<dbReference type="PANTHER" id="PTHR43622">
    <property type="entry name" value="3-DEHYDROQUINATE SYNTHASE"/>
    <property type="match status" value="1"/>
</dbReference>
<evidence type="ECO:0000256" key="1">
    <source>
        <dbReference type="ARBA" id="ARBA00001393"/>
    </source>
</evidence>
<keyword evidence="9 18" id="KW-0963">Cytoplasm</keyword>
<dbReference type="InterPro" id="IPR050071">
    <property type="entry name" value="Dehydroquinate_synthase"/>
</dbReference>
<dbReference type="GO" id="GO:0005737">
    <property type="term" value="C:cytoplasm"/>
    <property type="evidence" value="ECO:0007669"/>
    <property type="project" value="UniProtKB-SubCell"/>
</dbReference>
<feature type="binding site" evidence="18">
    <location>
        <position position="155"/>
    </location>
    <ligand>
        <name>NAD(+)</name>
        <dbReference type="ChEBI" id="CHEBI:57540"/>
    </ligand>
</feature>
<evidence type="ECO:0000256" key="12">
    <source>
        <dbReference type="ARBA" id="ARBA00022741"/>
    </source>
</evidence>
<evidence type="ECO:0000256" key="2">
    <source>
        <dbReference type="ARBA" id="ARBA00001911"/>
    </source>
</evidence>
<dbReference type="GO" id="GO:0046872">
    <property type="term" value="F:metal ion binding"/>
    <property type="evidence" value="ECO:0007669"/>
    <property type="project" value="UniProtKB-KW"/>
</dbReference>
<dbReference type="Gene3D" id="1.20.1090.10">
    <property type="entry name" value="Dehydroquinate synthase-like - alpha domain"/>
    <property type="match status" value="1"/>
</dbReference>
<evidence type="ECO:0000256" key="4">
    <source>
        <dbReference type="ARBA" id="ARBA00004496"/>
    </source>
</evidence>
<evidence type="ECO:0000256" key="6">
    <source>
        <dbReference type="ARBA" id="ARBA00005412"/>
    </source>
</evidence>
<evidence type="ECO:0000259" key="19">
    <source>
        <dbReference type="Pfam" id="PF01761"/>
    </source>
</evidence>
<proteinExistence type="inferred from homology"/>
<evidence type="ECO:0000256" key="16">
    <source>
        <dbReference type="ARBA" id="ARBA00023239"/>
    </source>
</evidence>
<dbReference type="CDD" id="cd08195">
    <property type="entry name" value="DHQS"/>
    <property type="match status" value="1"/>
</dbReference>
<accession>A0A2M8P1F9</accession>
<dbReference type="InterPro" id="IPR030963">
    <property type="entry name" value="DHQ_synth_fam"/>
</dbReference>
<keyword evidence="16 18" id="KW-0456">Lyase</keyword>
<dbReference type="UniPathway" id="UPA00053">
    <property type="reaction ID" value="UER00085"/>
</dbReference>
<name>A0A2M8P1F9_9CHLR</name>
<evidence type="ECO:0000256" key="9">
    <source>
        <dbReference type="ARBA" id="ARBA00022490"/>
    </source>
</evidence>
<dbReference type="InterPro" id="IPR030960">
    <property type="entry name" value="DHQS/DOIS_N"/>
</dbReference>
<dbReference type="EMBL" id="PGTK01000003">
    <property type="protein sequence ID" value="PJF31382.1"/>
    <property type="molecule type" value="Genomic_DNA"/>
</dbReference>
<dbReference type="AlphaFoldDB" id="A0A2M8P1F9"/>
<evidence type="ECO:0000256" key="8">
    <source>
        <dbReference type="ARBA" id="ARBA00017684"/>
    </source>
</evidence>
<dbReference type="GO" id="GO:0003856">
    <property type="term" value="F:3-dehydroquinate synthase activity"/>
    <property type="evidence" value="ECO:0007669"/>
    <property type="project" value="UniProtKB-UniRule"/>
</dbReference>
<evidence type="ECO:0000256" key="5">
    <source>
        <dbReference type="ARBA" id="ARBA00004661"/>
    </source>
</evidence>
<dbReference type="PANTHER" id="PTHR43622:SF7">
    <property type="entry name" value="3-DEHYDROQUINATE SYNTHASE, CHLOROPLASTIC"/>
    <property type="match status" value="1"/>
</dbReference>
<keyword evidence="10 18" id="KW-0028">Amino-acid biosynthesis</keyword>
<feature type="domain" description="3-dehydroquinate synthase C-terminal" evidence="20">
    <location>
        <begin position="185"/>
        <end position="319"/>
    </location>
</feature>
<feature type="binding site" evidence="18">
    <location>
        <begin position="133"/>
        <end position="134"/>
    </location>
    <ligand>
        <name>NAD(+)</name>
        <dbReference type="ChEBI" id="CHEBI:57540"/>
    </ligand>
</feature>
<evidence type="ECO:0000256" key="17">
    <source>
        <dbReference type="ARBA" id="ARBA00023285"/>
    </source>
</evidence>
<comment type="subcellular location">
    <subcellularLocation>
        <location evidence="4 18">Cytoplasm</location>
    </subcellularLocation>
</comment>
<dbReference type="GO" id="GO:0000166">
    <property type="term" value="F:nucleotide binding"/>
    <property type="evidence" value="ECO:0007669"/>
    <property type="project" value="UniProtKB-KW"/>
</dbReference>
<comment type="function">
    <text evidence="18">Catalyzes the conversion of 3-deoxy-D-arabino-heptulosonate 7-phosphate (DAHP) to dehydroquinate (DHQ).</text>
</comment>
<gene>
    <name evidence="18 21" type="primary">aroB</name>
    <name evidence="21" type="ORF">CUN51_03360</name>
</gene>
<comment type="pathway">
    <text evidence="5 18">Metabolic intermediate biosynthesis; chorismate biosynthesis; chorismate from D-erythrose 4-phosphate and phosphoenolpyruvate: step 2/7.</text>
</comment>
<dbReference type="HAMAP" id="MF_00110">
    <property type="entry name" value="DHQ_synthase"/>
    <property type="match status" value="1"/>
</dbReference>
<dbReference type="SUPFAM" id="SSF56796">
    <property type="entry name" value="Dehydroquinate synthase-like"/>
    <property type="match status" value="1"/>
</dbReference>
<evidence type="ECO:0000313" key="22">
    <source>
        <dbReference type="Proteomes" id="UP000228921"/>
    </source>
</evidence>
<feature type="binding site" evidence="18">
    <location>
        <position position="261"/>
    </location>
    <ligand>
        <name>Zn(2+)</name>
        <dbReference type="ChEBI" id="CHEBI:29105"/>
    </ligand>
</feature>
<feature type="binding site" evidence="18">
    <location>
        <begin position="75"/>
        <end position="80"/>
    </location>
    <ligand>
        <name>NAD(+)</name>
        <dbReference type="ChEBI" id="CHEBI:57540"/>
    </ligand>
</feature>
<feature type="binding site" evidence="18">
    <location>
        <begin position="109"/>
        <end position="113"/>
    </location>
    <ligand>
        <name>NAD(+)</name>
        <dbReference type="ChEBI" id="CHEBI:57540"/>
    </ligand>
</feature>
<comment type="cofactor">
    <cofactor evidence="2 18">
        <name>NAD(+)</name>
        <dbReference type="ChEBI" id="CHEBI:57540"/>
    </cofactor>
</comment>
<comment type="cofactor">
    <cofactor evidence="3">
        <name>Zn(2+)</name>
        <dbReference type="ChEBI" id="CHEBI:29105"/>
    </cofactor>
</comment>
<evidence type="ECO:0000256" key="7">
    <source>
        <dbReference type="ARBA" id="ARBA00013031"/>
    </source>
</evidence>
<dbReference type="NCBIfam" id="TIGR01357">
    <property type="entry name" value="aroB"/>
    <property type="match status" value="1"/>
</dbReference>
<keyword evidence="17 18" id="KW-0170">Cobalt</keyword>
<protein>
    <recommendedName>
        <fullName evidence="8 18">3-dehydroquinate synthase</fullName>
        <shortName evidence="18">DHQS</shortName>
        <ecNumber evidence="7 18">4.2.3.4</ecNumber>
    </recommendedName>
</protein>
<dbReference type="GO" id="GO:0009073">
    <property type="term" value="P:aromatic amino acid family biosynthetic process"/>
    <property type="evidence" value="ECO:0007669"/>
    <property type="project" value="UniProtKB-KW"/>
</dbReference>
<dbReference type="Proteomes" id="UP000228921">
    <property type="component" value="Unassembled WGS sequence"/>
</dbReference>
<feature type="binding site" evidence="18">
    <location>
        <position position="245"/>
    </location>
    <ligand>
        <name>Zn(2+)</name>
        <dbReference type="ChEBI" id="CHEBI:29105"/>
    </ligand>
</feature>
<dbReference type="FunFam" id="3.40.50.1970:FF:000007">
    <property type="entry name" value="Pentafunctional AROM polypeptide"/>
    <property type="match status" value="1"/>
</dbReference>
<dbReference type="PIRSF" id="PIRSF001455">
    <property type="entry name" value="DHQ_synth"/>
    <property type="match status" value="1"/>
</dbReference>
<dbReference type="Pfam" id="PF01761">
    <property type="entry name" value="DHQ_synthase"/>
    <property type="match status" value="1"/>
</dbReference>
<comment type="similarity">
    <text evidence="6 18">Belongs to the sugar phosphate cyclases superfamily. Dehydroquinate synthase family.</text>
</comment>
<evidence type="ECO:0000256" key="11">
    <source>
        <dbReference type="ARBA" id="ARBA00022723"/>
    </source>
</evidence>
<dbReference type="Pfam" id="PF24621">
    <property type="entry name" value="DHQS_C"/>
    <property type="match status" value="1"/>
</dbReference>
<evidence type="ECO:0000256" key="3">
    <source>
        <dbReference type="ARBA" id="ARBA00001947"/>
    </source>
</evidence>
<evidence type="ECO:0000256" key="14">
    <source>
        <dbReference type="ARBA" id="ARBA00023027"/>
    </source>
</evidence>
<keyword evidence="14 18" id="KW-0520">NAD</keyword>
<evidence type="ECO:0000256" key="18">
    <source>
        <dbReference type="HAMAP-Rule" id="MF_00110"/>
    </source>
</evidence>
<dbReference type="EC" id="4.2.3.4" evidence="7 18"/>
<dbReference type="Gene3D" id="3.40.50.1970">
    <property type="match status" value="1"/>
</dbReference>
<feature type="binding site" evidence="18">
    <location>
        <position position="188"/>
    </location>
    <ligand>
        <name>Zn(2+)</name>
        <dbReference type="ChEBI" id="CHEBI:29105"/>
    </ligand>
</feature>
<dbReference type="GO" id="GO:0008652">
    <property type="term" value="P:amino acid biosynthetic process"/>
    <property type="evidence" value="ECO:0007669"/>
    <property type="project" value="UniProtKB-KW"/>
</dbReference>
<reference evidence="21 22" key="1">
    <citation type="submission" date="2017-11" db="EMBL/GenBank/DDBJ databases">
        <title>Evolution of Phototrophy in the Chloroflexi Phylum Driven by Horizontal Gene Transfer.</title>
        <authorList>
            <person name="Ward L.M."/>
            <person name="Hemp J."/>
            <person name="Shih P.M."/>
            <person name="Mcglynn S.E."/>
            <person name="Fischer W."/>
        </authorList>
    </citation>
    <scope>NUCLEOTIDE SEQUENCE [LARGE SCALE GENOMIC DNA]</scope>
    <source>
        <strain evidence="21">CP2_2F</strain>
    </source>
</reference>
<comment type="caution">
    <text evidence="21">The sequence shown here is derived from an EMBL/GenBank/DDBJ whole genome shotgun (WGS) entry which is preliminary data.</text>
</comment>
<evidence type="ECO:0000256" key="10">
    <source>
        <dbReference type="ARBA" id="ARBA00022605"/>
    </source>
</evidence>
<feature type="binding site" evidence="18">
    <location>
        <position position="146"/>
    </location>
    <ligand>
        <name>NAD(+)</name>
        <dbReference type="ChEBI" id="CHEBI:57540"/>
    </ligand>
</feature>
<dbReference type="InterPro" id="IPR056179">
    <property type="entry name" value="DHQS_C"/>
</dbReference>
<organism evidence="21 22">
    <name type="scientific">Candidatus Thermofonsia Clade 1 bacterium</name>
    <dbReference type="NCBI Taxonomy" id="2364210"/>
    <lineage>
        <taxon>Bacteria</taxon>
        <taxon>Bacillati</taxon>
        <taxon>Chloroflexota</taxon>
        <taxon>Candidatus Thermofontia</taxon>
        <taxon>Candidatus Thermofonsia Clade 1</taxon>
    </lineage>
</organism>
<keyword evidence="13 18" id="KW-0862">Zinc</keyword>
<dbReference type="GO" id="GO:0009423">
    <property type="term" value="P:chorismate biosynthetic process"/>
    <property type="evidence" value="ECO:0007669"/>
    <property type="project" value="UniProtKB-UniRule"/>
</dbReference>
<evidence type="ECO:0000256" key="15">
    <source>
        <dbReference type="ARBA" id="ARBA00023141"/>
    </source>
</evidence>
<feature type="domain" description="3-dehydroquinate synthase N-terminal" evidence="19">
    <location>
        <begin position="71"/>
        <end position="182"/>
    </location>
</feature>
<evidence type="ECO:0000259" key="20">
    <source>
        <dbReference type="Pfam" id="PF24621"/>
    </source>
</evidence>
<sequence>MTFNEIPAPERIDVGSPEGSYAIYIGEKALRTLDVLLRLHGLSGKAVIVTNNTLAPLYGQMLAELLGVSLISVPDGEQYKTLETVRTLYDRLLELGVDRHGVVIALGGGVIGDLAGFAAATYLRGIAFVQAPTSLLAMVDASIGGKVGVDLPQGKNLVGAFKQPVFVAVDPTLLPTLPDSEWICGAAEIVKAGLLRDESLLDADLYRRDNKAFTEVLRRAIQIKVDYVQRDPYEQDIRAELNLGHTFAHAVEKVSGYTWRHGEAVGFGLVAAARLSHAVGLCDAALPERVEGLVGAIGLPTRCSFEPSAVRAAMRTDKKRHGETMRFVLLRGVAQPEIRDDVPAQAVLDVLESLRN</sequence>
<dbReference type="InterPro" id="IPR016037">
    <property type="entry name" value="DHQ_synth_AroB"/>
</dbReference>
<keyword evidence="12 18" id="KW-0547">Nucleotide-binding</keyword>